<evidence type="ECO:0000256" key="1">
    <source>
        <dbReference type="SAM" id="SignalP"/>
    </source>
</evidence>
<organism evidence="2 3">
    <name type="scientific">Leptolyngbya boryana NIES-2135</name>
    <dbReference type="NCBI Taxonomy" id="1973484"/>
    <lineage>
        <taxon>Bacteria</taxon>
        <taxon>Bacillati</taxon>
        <taxon>Cyanobacteriota</taxon>
        <taxon>Cyanophyceae</taxon>
        <taxon>Leptolyngbyales</taxon>
        <taxon>Leptolyngbyaceae</taxon>
        <taxon>Leptolyngbya group</taxon>
        <taxon>Leptolyngbya</taxon>
    </lineage>
</organism>
<accession>A0A1Z4JB69</accession>
<dbReference type="EMBL" id="AP018203">
    <property type="protein sequence ID" value="BAY53996.1"/>
    <property type="molecule type" value="Genomic_DNA"/>
</dbReference>
<protein>
    <submittedName>
        <fullName evidence="2">Uncharacterized protein</fullName>
    </submittedName>
</protein>
<feature type="signal peptide" evidence="1">
    <location>
        <begin position="1"/>
        <end position="27"/>
    </location>
</feature>
<feature type="chain" id="PRO_5011115516" evidence="1">
    <location>
        <begin position="28"/>
        <end position="404"/>
    </location>
</feature>
<evidence type="ECO:0000313" key="3">
    <source>
        <dbReference type="Proteomes" id="UP000217895"/>
    </source>
</evidence>
<dbReference type="AlphaFoldDB" id="A0A1Z4JB69"/>
<dbReference type="Proteomes" id="UP000217895">
    <property type="component" value="Chromosome"/>
</dbReference>
<name>A0A1Z4JB69_LEPBY</name>
<keyword evidence="1" id="KW-0732">Signal</keyword>
<sequence>MSKQRWANHIALLLGSLVTLNAAPIQAEVINRGIESGPYQEARPAPDFLQPDVKIVVGQPSPSEVNPSFLGPVLLMKSAQVDLVKGTAKLPLHKGKLASGETAWFIITDATDENLSNLHGVNYSPKLAYGFTGRNQRTATISKDGTWVFNRGKVDFEPKLSITPGATNAPFPPQAAQPGSVGDNNYTPLVKVTNATKDVLFNAPMVAFNQTEEQLNAFCNGKPNHDLVHDKVVAICPREGTVTLELTIGFTFSKPILYLSTEANDPVVATLETATYAPAMEDLPFAHEDALPGESAERIYVFVNGATGLDNPHRQGLYSALTDRRGPLNVLGGIPTINLDYSPMWRIFPAVWTEEAIKKGYRARMSDAIHIEDMGAKGYIRSLDGGSLRAVGFIVNCPVVYRVN</sequence>
<gene>
    <name evidence="2" type="ORF">NIES2135_08090</name>
</gene>
<proteinExistence type="predicted"/>
<evidence type="ECO:0000313" key="2">
    <source>
        <dbReference type="EMBL" id="BAY53996.1"/>
    </source>
</evidence>
<reference evidence="2 3" key="1">
    <citation type="submission" date="2017-06" db="EMBL/GenBank/DDBJ databases">
        <title>Genome sequencing of cyanobaciteial culture collection at National Institute for Environmental Studies (NIES).</title>
        <authorList>
            <person name="Hirose Y."/>
            <person name="Shimura Y."/>
            <person name="Fujisawa T."/>
            <person name="Nakamura Y."/>
            <person name="Kawachi M."/>
        </authorList>
    </citation>
    <scope>NUCLEOTIDE SEQUENCE [LARGE SCALE GENOMIC DNA]</scope>
    <source>
        <strain evidence="2 3">NIES-2135</strain>
    </source>
</reference>
<keyword evidence="3" id="KW-1185">Reference proteome</keyword>